<name>A0A9P6WFJ6_9ASCO</name>
<keyword evidence="3" id="KW-1185">Reference proteome</keyword>
<comment type="caution">
    <text evidence="2">The sequence shown here is derived from an EMBL/GenBank/DDBJ whole genome shotgun (WGS) entry which is preliminary data.</text>
</comment>
<accession>A0A9P6WFJ6</accession>
<protein>
    <submittedName>
        <fullName evidence="2">Uncharacterized protein</fullName>
    </submittedName>
</protein>
<feature type="compositionally biased region" description="Basic and acidic residues" evidence="1">
    <location>
        <begin position="113"/>
        <end position="127"/>
    </location>
</feature>
<feature type="non-terminal residue" evidence="2">
    <location>
        <position position="1"/>
    </location>
</feature>
<feature type="compositionally biased region" description="Basic and acidic residues" evidence="1">
    <location>
        <begin position="192"/>
        <end position="211"/>
    </location>
</feature>
<feature type="non-terminal residue" evidence="2">
    <location>
        <position position="224"/>
    </location>
</feature>
<proteinExistence type="predicted"/>
<feature type="region of interest" description="Disordered" evidence="1">
    <location>
        <begin position="104"/>
        <end position="127"/>
    </location>
</feature>
<reference evidence="2" key="1">
    <citation type="submission" date="2020-11" db="EMBL/GenBank/DDBJ databases">
        <title>Kefir isolates.</title>
        <authorList>
            <person name="Marcisauskas S."/>
            <person name="Kim Y."/>
            <person name="Blasche S."/>
        </authorList>
    </citation>
    <scope>NUCLEOTIDE SEQUENCE</scope>
    <source>
        <strain evidence="2">Olga-1</strain>
    </source>
</reference>
<dbReference type="EMBL" id="PUHW01000679">
    <property type="protein sequence ID" value="KAG0686031.1"/>
    <property type="molecule type" value="Genomic_DNA"/>
</dbReference>
<evidence type="ECO:0000313" key="2">
    <source>
        <dbReference type="EMBL" id="KAG0686031.1"/>
    </source>
</evidence>
<feature type="region of interest" description="Disordered" evidence="1">
    <location>
        <begin position="187"/>
        <end position="224"/>
    </location>
</feature>
<sequence length="224" mass="26287">NASQKTNDVKFKQQYNSKLRGKFDETCHDIDIQGFKYNSGENFNSFDNNNKMDKKNFKVYFKRNNKIWKSIVDEKKEGFDFDTCFGCRNYYVCGLNMRMRIEYGKKGKRRNNKEKPEENKNKNENIKKSKENMKNNFRNICIECLICGLVTVYQGVLEIGGRDAKKLEISKEEKHFPLNTLSSLNKISQGERTGDKRVKEQLNKVKKGITDKKKKKKSMVSLKS</sequence>
<organism evidence="2 3">
    <name type="scientific">Pichia californica</name>
    <dbReference type="NCBI Taxonomy" id="460514"/>
    <lineage>
        <taxon>Eukaryota</taxon>
        <taxon>Fungi</taxon>
        <taxon>Dikarya</taxon>
        <taxon>Ascomycota</taxon>
        <taxon>Saccharomycotina</taxon>
        <taxon>Pichiomycetes</taxon>
        <taxon>Pichiales</taxon>
        <taxon>Pichiaceae</taxon>
        <taxon>Pichia</taxon>
    </lineage>
</organism>
<dbReference type="Proteomes" id="UP000697127">
    <property type="component" value="Unassembled WGS sequence"/>
</dbReference>
<evidence type="ECO:0000256" key="1">
    <source>
        <dbReference type="SAM" id="MobiDB-lite"/>
    </source>
</evidence>
<dbReference type="AlphaFoldDB" id="A0A9P6WFJ6"/>
<gene>
    <name evidence="2" type="ORF">C6P40_004676</name>
</gene>
<evidence type="ECO:0000313" key="3">
    <source>
        <dbReference type="Proteomes" id="UP000697127"/>
    </source>
</evidence>